<dbReference type="RefSeq" id="XP_008590286.1">
    <property type="nucleotide sequence ID" value="XM_008592064.1"/>
</dbReference>
<evidence type="ECO:0000256" key="8">
    <source>
        <dbReference type="ARBA" id="ARBA00023136"/>
    </source>
</evidence>
<protein>
    <recommendedName>
        <fullName evidence="13 14">Hyaluronidase</fullName>
        <ecNumber evidence="13 14">3.2.1.35</ecNumber>
    </recommendedName>
</protein>
<comment type="subcellular location">
    <subcellularLocation>
        <location evidence="2">Cell membrane</location>
        <topology evidence="2">Lipid-anchor</topology>
        <topology evidence="2">GPI-anchor</topology>
    </subcellularLocation>
</comment>
<evidence type="ECO:0000256" key="10">
    <source>
        <dbReference type="ARBA" id="ARBA00023180"/>
    </source>
</evidence>
<dbReference type="SUPFAM" id="SSF51445">
    <property type="entry name" value="(Trans)glycosidases"/>
    <property type="match status" value="1"/>
</dbReference>
<dbReference type="PRINTS" id="PR00846">
    <property type="entry name" value="GLHYDRLASE56"/>
</dbReference>
<dbReference type="Gene3D" id="3.20.20.70">
    <property type="entry name" value="Aldolase class I"/>
    <property type="match status" value="1"/>
</dbReference>
<keyword evidence="12 13" id="KW-0326">Glycosidase</keyword>
<evidence type="ECO:0000256" key="13">
    <source>
        <dbReference type="PIRNR" id="PIRNR038193"/>
    </source>
</evidence>
<gene>
    <name evidence="16" type="primary">LOC103607572</name>
</gene>
<comment type="similarity">
    <text evidence="3 13 14">Belongs to the glycosyl hydrolase 56 family.</text>
</comment>
<evidence type="ECO:0000256" key="9">
    <source>
        <dbReference type="ARBA" id="ARBA00023157"/>
    </source>
</evidence>
<comment type="catalytic activity">
    <reaction evidence="1 13 14">
        <text>Random hydrolysis of (1-&gt;4)-linkages between N-acetyl-beta-D-glucosamine and D-glucuronate residues in hyaluronate.</text>
        <dbReference type="EC" id="3.2.1.35"/>
    </reaction>
</comment>
<evidence type="ECO:0000256" key="5">
    <source>
        <dbReference type="ARBA" id="ARBA00022622"/>
    </source>
</evidence>
<dbReference type="InterPro" id="IPR017853">
    <property type="entry name" value="GH"/>
</dbReference>
<evidence type="ECO:0000313" key="15">
    <source>
        <dbReference type="Proteomes" id="UP000694923"/>
    </source>
</evidence>
<reference evidence="16" key="1">
    <citation type="submission" date="2025-08" db="UniProtKB">
        <authorList>
            <consortium name="RefSeq"/>
        </authorList>
    </citation>
    <scope>IDENTIFICATION</scope>
</reference>
<keyword evidence="4" id="KW-1003">Cell membrane</keyword>
<dbReference type="Proteomes" id="UP000694923">
    <property type="component" value="Unplaced"/>
</dbReference>
<dbReference type="InterPro" id="IPR001439">
    <property type="entry name" value="Hyaluronidase_PH20/Hyal5"/>
</dbReference>
<evidence type="ECO:0000256" key="1">
    <source>
        <dbReference type="ARBA" id="ARBA00000251"/>
    </source>
</evidence>
<dbReference type="PRINTS" id="PR00848">
    <property type="entry name" value="SPERMPH20"/>
</dbReference>
<keyword evidence="15" id="KW-1185">Reference proteome</keyword>
<evidence type="ECO:0000256" key="6">
    <source>
        <dbReference type="ARBA" id="ARBA00022729"/>
    </source>
</evidence>
<evidence type="ECO:0000256" key="2">
    <source>
        <dbReference type="ARBA" id="ARBA00004609"/>
    </source>
</evidence>
<keyword evidence="7 13" id="KW-0378">Hydrolase</keyword>
<accession>A0ABM0SBP5</accession>
<dbReference type="Pfam" id="PF01630">
    <property type="entry name" value="Glyco_hydro_56"/>
    <property type="match status" value="1"/>
</dbReference>
<dbReference type="PANTHER" id="PTHR11769:SF20">
    <property type="entry name" value="HYALURONIDASE PH-20"/>
    <property type="match status" value="1"/>
</dbReference>
<dbReference type="InterPro" id="IPR013785">
    <property type="entry name" value="Aldolase_TIM"/>
</dbReference>
<evidence type="ECO:0000256" key="3">
    <source>
        <dbReference type="ARBA" id="ARBA00008871"/>
    </source>
</evidence>
<keyword evidence="6" id="KW-0732">Signal</keyword>
<dbReference type="PIRSF" id="PIRSF500773">
    <property type="entry name" value="Hyaluronidase_PH20_Hyal5"/>
    <property type="match status" value="1"/>
</dbReference>
<keyword evidence="9" id="KW-1015">Disulfide bond</keyword>
<dbReference type="GeneID" id="103607572"/>
<evidence type="ECO:0000256" key="7">
    <source>
        <dbReference type="ARBA" id="ARBA00022801"/>
    </source>
</evidence>
<sequence>MGVLSLKHIFSEGFFESNGLSQTVFAFFLIPCCLSLNFIAPPLLPNIPFLWAWNAPIDVCDKKFNVPLDLSLFSLLGSPQKDATGQDVTIFYVDRLGYYPHIDVKTGESVYGGIPQSGSLKEHLEKAKKDIAYYLPIDKVGLAVIDWEEWRPTWIRNWAPKDIYRNRSIELVQQQNVSLNAKDAAKVAKEEFEKAGKTFMQETLKLGKLLRPNHLWGYYLFPDCYNHHYNNPGYNGNCYDIEKRRNDDLEWLWKESTALFPSIYFNSISSVRGAALFVRNRVQEAIRVSKVRDAKNPVPVYVYARPVYTDLTTRYLSAVDLLHTLGETIALGASGIIIWEGLNLMRTAVTCEDLEDYVKDTLNPYIINITLAAKMCSQALCQGQGVCVRKQWNSSDYLHLNPVNFVIQMEKGGLYTINGKPTLADLEQFSENFDCSCYTNMNCTKTVDVKGIHAVDVCIAEGICIEASLKSETSYPNSG</sequence>
<evidence type="ECO:0000256" key="12">
    <source>
        <dbReference type="ARBA" id="ARBA00023295"/>
    </source>
</evidence>
<keyword evidence="11" id="KW-0449">Lipoprotein</keyword>
<keyword evidence="10" id="KW-0325">Glycoprotein</keyword>
<dbReference type="PANTHER" id="PTHR11769">
    <property type="entry name" value="HYALURONIDASE"/>
    <property type="match status" value="1"/>
</dbReference>
<evidence type="ECO:0000313" key="16">
    <source>
        <dbReference type="RefSeq" id="XP_008590286.1"/>
    </source>
</evidence>
<dbReference type="EC" id="3.2.1.35" evidence="13 14"/>
<organism evidence="15 16">
    <name type="scientific">Galeopterus variegatus</name>
    <name type="common">Malayan flying lemur</name>
    <name type="synonym">Cynocephalus variegatus</name>
    <dbReference type="NCBI Taxonomy" id="482537"/>
    <lineage>
        <taxon>Eukaryota</taxon>
        <taxon>Metazoa</taxon>
        <taxon>Chordata</taxon>
        <taxon>Craniata</taxon>
        <taxon>Vertebrata</taxon>
        <taxon>Euteleostomi</taxon>
        <taxon>Mammalia</taxon>
        <taxon>Eutheria</taxon>
        <taxon>Euarchontoglires</taxon>
        <taxon>Dermoptera</taxon>
        <taxon>Cynocephalidae</taxon>
        <taxon>Galeopterus</taxon>
    </lineage>
</organism>
<dbReference type="InterPro" id="IPR018155">
    <property type="entry name" value="Hyaluronidase"/>
</dbReference>
<proteinExistence type="inferred from homology"/>
<name>A0ABM0SBP5_GALVR</name>
<evidence type="ECO:0000256" key="4">
    <source>
        <dbReference type="ARBA" id="ARBA00022475"/>
    </source>
</evidence>
<evidence type="ECO:0000256" key="11">
    <source>
        <dbReference type="ARBA" id="ARBA00023288"/>
    </source>
</evidence>
<keyword evidence="8" id="KW-0472">Membrane</keyword>
<dbReference type="PIRSF" id="PIRSF038193">
    <property type="entry name" value="Hyaluronidase"/>
    <property type="match status" value="1"/>
</dbReference>
<keyword evidence="5" id="KW-0336">GPI-anchor</keyword>
<evidence type="ECO:0000256" key="14">
    <source>
        <dbReference type="RuleBase" id="RU610713"/>
    </source>
</evidence>